<evidence type="ECO:0000313" key="9">
    <source>
        <dbReference type="Proteomes" id="UP000809829"/>
    </source>
</evidence>
<evidence type="ECO:0000313" key="8">
    <source>
        <dbReference type="EMBL" id="MBM7703999.1"/>
    </source>
</evidence>
<dbReference type="RefSeq" id="WP_205188021.1">
    <property type="nucleotide sequence ID" value="NZ_JAFBFC010000005.1"/>
</dbReference>
<reference evidence="8 9" key="1">
    <citation type="submission" date="2021-01" db="EMBL/GenBank/DDBJ databases">
        <title>Genomic Encyclopedia of Type Strains, Phase IV (KMG-IV): sequencing the most valuable type-strain genomes for metagenomic binning, comparative biology and taxonomic classification.</title>
        <authorList>
            <person name="Goeker M."/>
        </authorList>
    </citation>
    <scope>NUCLEOTIDE SEQUENCE [LARGE SCALE GENOMIC DNA]</scope>
    <source>
        <strain evidence="8 9">DSM 104297</strain>
    </source>
</reference>
<keyword evidence="4" id="KW-0378">Hydrolase</keyword>
<evidence type="ECO:0008006" key="10">
    <source>
        <dbReference type="Google" id="ProtNLM"/>
    </source>
</evidence>
<proteinExistence type="inferred from homology"/>
<keyword evidence="3" id="KW-0732">Signal</keyword>
<dbReference type="PROSITE" id="PS51272">
    <property type="entry name" value="SLH"/>
    <property type="match status" value="3"/>
</dbReference>
<comment type="caution">
    <text evidence="8">The sequence shown here is derived from an EMBL/GenBank/DDBJ whole genome shotgun (WGS) entry which is preliminary data.</text>
</comment>
<dbReference type="Pfam" id="PF00877">
    <property type="entry name" value="NLPC_P60"/>
    <property type="match status" value="1"/>
</dbReference>
<feature type="domain" description="SLH" evidence="6">
    <location>
        <begin position="222"/>
        <end position="276"/>
    </location>
</feature>
<keyword evidence="2" id="KW-0645">Protease</keyword>
<dbReference type="InterPro" id="IPR000064">
    <property type="entry name" value="NLP_P60_dom"/>
</dbReference>
<dbReference type="PANTHER" id="PTHR47053:SF1">
    <property type="entry name" value="MUREIN DD-ENDOPEPTIDASE MEPH-RELATED"/>
    <property type="match status" value="1"/>
</dbReference>
<dbReference type="PROSITE" id="PS51935">
    <property type="entry name" value="NLPC_P60"/>
    <property type="match status" value="1"/>
</dbReference>
<dbReference type="Proteomes" id="UP000809829">
    <property type="component" value="Unassembled WGS sequence"/>
</dbReference>
<feature type="domain" description="NlpC/P60" evidence="7">
    <location>
        <begin position="31"/>
        <end position="153"/>
    </location>
</feature>
<organism evidence="8 9">
    <name type="scientific">Priestia iocasae</name>
    <dbReference type="NCBI Taxonomy" id="2291674"/>
    <lineage>
        <taxon>Bacteria</taxon>
        <taxon>Bacillati</taxon>
        <taxon>Bacillota</taxon>
        <taxon>Bacilli</taxon>
        <taxon>Bacillales</taxon>
        <taxon>Bacillaceae</taxon>
        <taxon>Priestia</taxon>
    </lineage>
</organism>
<feature type="domain" description="SLH" evidence="6">
    <location>
        <begin position="277"/>
        <end position="330"/>
    </location>
</feature>
<dbReference type="SUPFAM" id="SSF54001">
    <property type="entry name" value="Cysteine proteinases"/>
    <property type="match status" value="1"/>
</dbReference>
<feature type="domain" description="SLH" evidence="6">
    <location>
        <begin position="158"/>
        <end position="221"/>
    </location>
</feature>
<dbReference type="Gene3D" id="3.90.1720.10">
    <property type="entry name" value="endopeptidase domain like (from Nostoc punctiforme)"/>
    <property type="match status" value="1"/>
</dbReference>
<evidence type="ECO:0000256" key="5">
    <source>
        <dbReference type="ARBA" id="ARBA00022807"/>
    </source>
</evidence>
<evidence type="ECO:0000256" key="2">
    <source>
        <dbReference type="ARBA" id="ARBA00022670"/>
    </source>
</evidence>
<accession>A0ABS2QZV0</accession>
<protein>
    <recommendedName>
        <fullName evidence="10">Hydrolase Nlp/P60</fullName>
    </recommendedName>
</protein>
<evidence type="ECO:0000256" key="1">
    <source>
        <dbReference type="ARBA" id="ARBA00007074"/>
    </source>
</evidence>
<keyword evidence="5" id="KW-0788">Thiol protease</keyword>
<dbReference type="Pfam" id="PF00395">
    <property type="entry name" value="SLH"/>
    <property type="match status" value="3"/>
</dbReference>
<evidence type="ECO:0000259" key="7">
    <source>
        <dbReference type="PROSITE" id="PS51935"/>
    </source>
</evidence>
<dbReference type="InterPro" id="IPR038765">
    <property type="entry name" value="Papain-like_cys_pep_sf"/>
</dbReference>
<dbReference type="PANTHER" id="PTHR47053">
    <property type="entry name" value="MUREIN DD-ENDOPEPTIDASE MEPH-RELATED"/>
    <property type="match status" value="1"/>
</dbReference>
<dbReference type="EMBL" id="JAFBFC010000005">
    <property type="protein sequence ID" value="MBM7703999.1"/>
    <property type="molecule type" value="Genomic_DNA"/>
</dbReference>
<dbReference type="InterPro" id="IPR051202">
    <property type="entry name" value="Peptidase_C40"/>
</dbReference>
<evidence type="ECO:0000256" key="3">
    <source>
        <dbReference type="ARBA" id="ARBA00022729"/>
    </source>
</evidence>
<sequence>MFRRLLFGILSSIFIVLFTYQPTNVSANSTLVNYDKIIPAAKKYMGVPYRYGGTAPTGFDCSGYIQYVFKEAGIKLPRTTVDMYRVGQAVSKHNLRVGDLVFFNTTGRIPSHAGVYIGDNQFIHSSSSKGISISNINDPYYWGSKYIGARRVLSYPLAQGQFRDAGTSYWAHDEIKTLANNDIIQGYEGSYFKPNESITRAEVAALLAKSLNLSMSNRKQTFKDVSSSHWAVGAINALRSKGIMSGDQSGNFRPNERLTRAQLSKVLAEAFHLQKAASTDFNDVPSNHWANQYVNQLAASGITTGYQDGTFKPENKVNRAQFATFLYRGL</sequence>
<keyword evidence="9" id="KW-1185">Reference proteome</keyword>
<gene>
    <name evidence="8" type="ORF">JOC83_002849</name>
</gene>
<evidence type="ECO:0000259" key="6">
    <source>
        <dbReference type="PROSITE" id="PS51272"/>
    </source>
</evidence>
<comment type="similarity">
    <text evidence="1">Belongs to the peptidase C40 family.</text>
</comment>
<evidence type="ECO:0000256" key="4">
    <source>
        <dbReference type="ARBA" id="ARBA00022801"/>
    </source>
</evidence>
<dbReference type="InterPro" id="IPR001119">
    <property type="entry name" value="SLH_dom"/>
</dbReference>
<name>A0ABS2QZV0_9BACI</name>